<proteinExistence type="predicted"/>
<evidence type="ECO:0000256" key="1">
    <source>
        <dbReference type="SAM" id="Phobius"/>
    </source>
</evidence>
<accession>A0A6H1ZXN6</accession>
<keyword evidence="1" id="KW-0472">Membrane</keyword>
<keyword evidence="1" id="KW-0812">Transmembrane</keyword>
<protein>
    <submittedName>
        <fullName evidence="2">Putative tail protein</fullName>
    </submittedName>
</protein>
<name>A0A6H1ZXN6_9ZZZZ</name>
<evidence type="ECO:0000313" key="2">
    <source>
        <dbReference type="EMBL" id="QJA52222.1"/>
    </source>
</evidence>
<feature type="transmembrane region" description="Helical" evidence="1">
    <location>
        <begin position="259"/>
        <end position="281"/>
    </location>
</feature>
<keyword evidence="1" id="KW-1133">Transmembrane helix</keyword>
<gene>
    <name evidence="2" type="ORF">TM448A02535_0002</name>
</gene>
<feature type="transmembrane region" description="Helical" evidence="1">
    <location>
        <begin position="380"/>
        <end position="403"/>
    </location>
</feature>
<sequence>MYIEVPSGWGWPLSSVQDWFADLAVSIWDAGVYAAEQVWSILPDWIKGAFNFIVDLATKAWDALWSFVKDPIGTLQAGFDWVVLQLNITIAAVSTAIADVAKMVWDALPLELKDFLKSVIYFTVDVAKGLQSFIKDPIGTIQAGFDWVVAGINDYINNVLDVLSGVAQAVWNVLPDWVQNGLLFMRNIAVGLVEGAINFFHDPLGTLQKGWDWIATSVGEAAGAIKAGMEAFVGDVLSGAMRALGGALQGFMDWLMKSLMWLGEMILGAVNAVVGALGSLFTSMINGFINAITGAFGGHSPDDETSTTCSVMVQTLWERQLELIEESYPKSPTPQTVQETALAVLGGLLTVSVTSLGLAGTAELVHPIKQIFAHRTVREILWMVGVPAVMASIITMPSAVGLLTPLRYALQEQFQPNIPGAADLVRFELREVFREPFRSEQLSPATSEKFKESMRKLGYSGFWADSFWAAHWVLPSITALNEMLHRNVIDRDTWATFVRRNDFLPVMIPQLEQIIYSPYTRVDVRRMYDVRVLDEGEVKGAYMDLGYDSERAENMMLFTKIYVELPDLKARYRNGWVNQDELKQRMINMGLTVTRAEELLETIVKAEGTARVAKERDLTKSEIIKGVKAEVFTAEQGVGLLMDMGYEEWEAWYILAIQGLVELGDPESYLQMKKVTELYKKSQGKPAINVTDEWLAADKAVRDKKAEIETAKGRGESEKKLGELAVSLAHLEMRLRLQMSLKKTL</sequence>
<organism evidence="2">
    <name type="scientific">viral metagenome</name>
    <dbReference type="NCBI Taxonomy" id="1070528"/>
    <lineage>
        <taxon>unclassified sequences</taxon>
        <taxon>metagenomes</taxon>
        <taxon>organismal metagenomes</taxon>
    </lineage>
</organism>
<reference evidence="2" key="1">
    <citation type="submission" date="2020-03" db="EMBL/GenBank/DDBJ databases">
        <title>The deep terrestrial virosphere.</title>
        <authorList>
            <person name="Holmfeldt K."/>
            <person name="Nilsson E."/>
            <person name="Simone D."/>
            <person name="Lopez-Fernandez M."/>
            <person name="Wu X."/>
            <person name="de Brujin I."/>
            <person name="Lundin D."/>
            <person name="Andersson A."/>
            <person name="Bertilsson S."/>
            <person name="Dopson M."/>
        </authorList>
    </citation>
    <scope>NUCLEOTIDE SEQUENCE</scope>
    <source>
        <strain evidence="2">TM448A02535</strain>
    </source>
</reference>
<dbReference type="EMBL" id="MT144323">
    <property type="protein sequence ID" value="QJA52222.1"/>
    <property type="molecule type" value="Genomic_DNA"/>
</dbReference>
<dbReference type="AlphaFoldDB" id="A0A6H1ZXN6"/>